<proteinExistence type="predicted"/>
<feature type="transmembrane region" description="Helical" evidence="1">
    <location>
        <begin position="35"/>
        <end position="51"/>
    </location>
</feature>
<accession>A0A381RS38</accession>
<feature type="transmembrane region" description="Helical" evidence="1">
    <location>
        <begin position="173"/>
        <end position="192"/>
    </location>
</feature>
<feature type="transmembrane region" description="Helical" evidence="1">
    <location>
        <begin position="259"/>
        <end position="276"/>
    </location>
</feature>
<keyword evidence="1" id="KW-0472">Membrane</keyword>
<feature type="domain" description="EamA" evidence="2">
    <location>
        <begin position="143"/>
        <end position="276"/>
    </location>
</feature>
<dbReference type="Pfam" id="PF00892">
    <property type="entry name" value="EamA"/>
    <property type="match status" value="2"/>
</dbReference>
<dbReference type="PANTHER" id="PTHR22911">
    <property type="entry name" value="ACYL-MALONYL CONDENSING ENZYME-RELATED"/>
    <property type="match status" value="1"/>
</dbReference>
<dbReference type="InterPro" id="IPR037185">
    <property type="entry name" value="EmrE-like"/>
</dbReference>
<feature type="transmembrane region" description="Helical" evidence="1">
    <location>
        <begin position="204"/>
        <end position="226"/>
    </location>
</feature>
<reference evidence="3" key="1">
    <citation type="submission" date="2018-05" db="EMBL/GenBank/DDBJ databases">
        <authorList>
            <person name="Lanie J.A."/>
            <person name="Ng W.-L."/>
            <person name="Kazmierczak K.M."/>
            <person name="Andrzejewski T.M."/>
            <person name="Davidsen T.M."/>
            <person name="Wayne K.J."/>
            <person name="Tettelin H."/>
            <person name="Glass J.I."/>
            <person name="Rusch D."/>
            <person name="Podicherti R."/>
            <person name="Tsui H.-C.T."/>
            <person name="Winkler M.E."/>
        </authorList>
    </citation>
    <scope>NUCLEOTIDE SEQUENCE</scope>
</reference>
<gene>
    <name evidence="3" type="ORF">METZ01_LOCUS45581</name>
</gene>
<dbReference type="PANTHER" id="PTHR22911:SF76">
    <property type="entry name" value="EAMA DOMAIN-CONTAINING PROTEIN"/>
    <property type="match status" value="1"/>
</dbReference>
<dbReference type="InterPro" id="IPR000620">
    <property type="entry name" value="EamA_dom"/>
</dbReference>
<name>A0A381RS38_9ZZZZ</name>
<evidence type="ECO:0000313" key="3">
    <source>
        <dbReference type="EMBL" id="SUZ92727.1"/>
    </source>
</evidence>
<dbReference type="SUPFAM" id="SSF103481">
    <property type="entry name" value="Multidrug resistance efflux transporter EmrE"/>
    <property type="match status" value="2"/>
</dbReference>
<feature type="transmembrane region" description="Helical" evidence="1">
    <location>
        <begin position="233"/>
        <end position="253"/>
    </location>
</feature>
<feature type="transmembrane region" description="Helical" evidence="1">
    <location>
        <begin position="142"/>
        <end position="161"/>
    </location>
</feature>
<dbReference type="AlphaFoldDB" id="A0A381RS38"/>
<dbReference type="EMBL" id="UINC01002084">
    <property type="protein sequence ID" value="SUZ92727.1"/>
    <property type="molecule type" value="Genomic_DNA"/>
</dbReference>
<protein>
    <recommendedName>
        <fullName evidence="2">EamA domain-containing protein</fullName>
    </recommendedName>
</protein>
<sequence>MLNNKFVLLTIALFAVSSSAWVVRALPETNAITLAFWRMFLASIMVFILSYKSAASFVPNKKMVLAGIFLGIHFALFFRSIQLTSIAEATLLGTTAPVFTEIYGFVFQRKKPLGVVVFGLCVAFLGAGILVSQSSFSETSAVGNLFAVMCSVAIALALIVGKNIRKSVGVFEYTRWLFFFAAITLLGISFFAEVSVFSFSKEEFPWFLFLALVPTMVGHNIFYYLIKSLATTTVAAVPLGEPIVSSLGAFIFFGEPVGLAVVVGGGITLVGVFLVVKFGN</sequence>
<keyword evidence="1" id="KW-0812">Transmembrane</keyword>
<keyword evidence="1" id="KW-1133">Transmembrane helix</keyword>
<evidence type="ECO:0000259" key="2">
    <source>
        <dbReference type="Pfam" id="PF00892"/>
    </source>
</evidence>
<feature type="domain" description="EamA" evidence="2">
    <location>
        <begin position="7"/>
        <end position="131"/>
    </location>
</feature>
<organism evidence="3">
    <name type="scientific">marine metagenome</name>
    <dbReference type="NCBI Taxonomy" id="408172"/>
    <lineage>
        <taxon>unclassified sequences</taxon>
        <taxon>metagenomes</taxon>
        <taxon>ecological metagenomes</taxon>
    </lineage>
</organism>
<evidence type="ECO:0000256" key="1">
    <source>
        <dbReference type="SAM" id="Phobius"/>
    </source>
</evidence>
<feature type="transmembrane region" description="Helical" evidence="1">
    <location>
        <begin position="87"/>
        <end position="106"/>
    </location>
</feature>
<dbReference type="GO" id="GO:0016020">
    <property type="term" value="C:membrane"/>
    <property type="evidence" value="ECO:0007669"/>
    <property type="project" value="InterPro"/>
</dbReference>
<feature type="transmembrane region" description="Helical" evidence="1">
    <location>
        <begin position="63"/>
        <end position="81"/>
    </location>
</feature>
<feature type="transmembrane region" description="Helical" evidence="1">
    <location>
        <begin position="113"/>
        <end position="136"/>
    </location>
</feature>